<keyword evidence="2" id="KW-0472">Membrane</keyword>
<name>A0A2R6WTB0_MARPO</name>
<feature type="transmembrane region" description="Helical" evidence="2">
    <location>
        <begin position="74"/>
        <end position="95"/>
    </location>
</feature>
<protein>
    <recommendedName>
        <fullName evidence="5">Transmembrane protein</fullName>
    </recommendedName>
</protein>
<organism evidence="3 4">
    <name type="scientific">Marchantia polymorpha</name>
    <name type="common">Common liverwort</name>
    <name type="synonym">Marchantia aquatica</name>
    <dbReference type="NCBI Taxonomy" id="3197"/>
    <lineage>
        <taxon>Eukaryota</taxon>
        <taxon>Viridiplantae</taxon>
        <taxon>Streptophyta</taxon>
        <taxon>Embryophyta</taxon>
        <taxon>Marchantiophyta</taxon>
        <taxon>Marchantiopsida</taxon>
        <taxon>Marchantiidae</taxon>
        <taxon>Marchantiales</taxon>
        <taxon>Marchantiaceae</taxon>
        <taxon>Marchantia</taxon>
    </lineage>
</organism>
<feature type="region of interest" description="Disordered" evidence="1">
    <location>
        <begin position="148"/>
        <end position="178"/>
    </location>
</feature>
<evidence type="ECO:0000256" key="2">
    <source>
        <dbReference type="SAM" id="Phobius"/>
    </source>
</evidence>
<gene>
    <name evidence="3" type="ORF">MARPO_0059s0045</name>
</gene>
<evidence type="ECO:0000313" key="3">
    <source>
        <dbReference type="EMBL" id="PTQ37097.1"/>
    </source>
</evidence>
<accession>A0A2R6WTB0</accession>
<dbReference type="AlphaFoldDB" id="A0A2R6WTB0"/>
<evidence type="ECO:0000313" key="4">
    <source>
        <dbReference type="Proteomes" id="UP000244005"/>
    </source>
</evidence>
<sequence length="178" mass="20134">MASSQEGRDKVQHVEHESLHGEREMMRRTRSSLHLYKCSCACYGVPSDTFYALFASLPPGLGVPRHHHLARPTSLMLSVLLLLLLLSSLGDVSAIPRSSVSPMLLLTRIWKFGARLETLDASCLLTWPFRLRRSCALEDIEVRRRRNRARARANVPRASTGCEKRHQLDQPKSDAFTT</sequence>
<feature type="region of interest" description="Disordered" evidence="1">
    <location>
        <begin position="1"/>
        <end position="25"/>
    </location>
</feature>
<keyword evidence="2" id="KW-1133">Transmembrane helix</keyword>
<keyword evidence="4" id="KW-1185">Reference proteome</keyword>
<reference evidence="4" key="1">
    <citation type="journal article" date="2017" name="Cell">
        <title>Insights into land plant evolution garnered from the Marchantia polymorpha genome.</title>
        <authorList>
            <person name="Bowman J.L."/>
            <person name="Kohchi T."/>
            <person name="Yamato K.T."/>
            <person name="Jenkins J."/>
            <person name="Shu S."/>
            <person name="Ishizaki K."/>
            <person name="Yamaoka S."/>
            <person name="Nishihama R."/>
            <person name="Nakamura Y."/>
            <person name="Berger F."/>
            <person name="Adam C."/>
            <person name="Aki S.S."/>
            <person name="Althoff F."/>
            <person name="Araki T."/>
            <person name="Arteaga-Vazquez M.A."/>
            <person name="Balasubrmanian S."/>
            <person name="Barry K."/>
            <person name="Bauer D."/>
            <person name="Boehm C.R."/>
            <person name="Briginshaw L."/>
            <person name="Caballero-Perez J."/>
            <person name="Catarino B."/>
            <person name="Chen F."/>
            <person name="Chiyoda S."/>
            <person name="Chovatia M."/>
            <person name="Davies K.M."/>
            <person name="Delmans M."/>
            <person name="Demura T."/>
            <person name="Dierschke T."/>
            <person name="Dolan L."/>
            <person name="Dorantes-Acosta A.E."/>
            <person name="Eklund D.M."/>
            <person name="Florent S.N."/>
            <person name="Flores-Sandoval E."/>
            <person name="Fujiyama A."/>
            <person name="Fukuzawa H."/>
            <person name="Galik B."/>
            <person name="Grimanelli D."/>
            <person name="Grimwood J."/>
            <person name="Grossniklaus U."/>
            <person name="Hamada T."/>
            <person name="Haseloff J."/>
            <person name="Hetherington A.J."/>
            <person name="Higo A."/>
            <person name="Hirakawa Y."/>
            <person name="Hundley H.N."/>
            <person name="Ikeda Y."/>
            <person name="Inoue K."/>
            <person name="Inoue S.I."/>
            <person name="Ishida S."/>
            <person name="Jia Q."/>
            <person name="Kakita M."/>
            <person name="Kanazawa T."/>
            <person name="Kawai Y."/>
            <person name="Kawashima T."/>
            <person name="Kennedy M."/>
            <person name="Kinose K."/>
            <person name="Kinoshita T."/>
            <person name="Kohara Y."/>
            <person name="Koide E."/>
            <person name="Komatsu K."/>
            <person name="Kopischke S."/>
            <person name="Kubo M."/>
            <person name="Kyozuka J."/>
            <person name="Lagercrantz U."/>
            <person name="Lin S.S."/>
            <person name="Lindquist E."/>
            <person name="Lipzen A.M."/>
            <person name="Lu C.W."/>
            <person name="De Luna E."/>
            <person name="Martienssen R.A."/>
            <person name="Minamino N."/>
            <person name="Mizutani M."/>
            <person name="Mizutani M."/>
            <person name="Mochizuki N."/>
            <person name="Monte I."/>
            <person name="Mosher R."/>
            <person name="Nagasaki H."/>
            <person name="Nakagami H."/>
            <person name="Naramoto S."/>
            <person name="Nishitani K."/>
            <person name="Ohtani M."/>
            <person name="Okamoto T."/>
            <person name="Okumura M."/>
            <person name="Phillips J."/>
            <person name="Pollak B."/>
            <person name="Reinders A."/>
            <person name="Rovekamp M."/>
            <person name="Sano R."/>
            <person name="Sawa S."/>
            <person name="Schmid M.W."/>
            <person name="Shirakawa M."/>
            <person name="Solano R."/>
            <person name="Spunde A."/>
            <person name="Suetsugu N."/>
            <person name="Sugano S."/>
            <person name="Sugiyama A."/>
            <person name="Sun R."/>
            <person name="Suzuki Y."/>
            <person name="Takenaka M."/>
            <person name="Takezawa D."/>
            <person name="Tomogane H."/>
            <person name="Tsuzuki M."/>
            <person name="Ueda T."/>
            <person name="Umeda M."/>
            <person name="Ward J.M."/>
            <person name="Watanabe Y."/>
            <person name="Yazaki K."/>
            <person name="Yokoyama R."/>
            <person name="Yoshitake Y."/>
            <person name="Yotsui I."/>
            <person name="Zachgo S."/>
            <person name="Schmutz J."/>
        </authorList>
    </citation>
    <scope>NUCLEOTIDE SEQUENCE [LARGE SCALE GENOMIC DNA]</scope>
    <source>
        <strain evidence="4">Tak-1</strain>
    </source>
</reference>
<dbReference type="Gramene" id="Mp6g13040.1">
    <property type="protein sequence ID" value="Mp6g13040.1.cds1"/>
    <property type="gene ID" value="Mp6g13040"/>
</dbReference>
<dbReference type="EMBL" id="KZ772731">
    <property type="protein sequence ID" value="PTQ37097.1"/>
    <property type="molecule type" value="Genomic_DNA"/>
</dbReference>
<feature type="transmembrane region" description="Helical" evidence="2">
    <location>
        <begin position="33"/>
        <end position="54"/>
    </location>
</feature>
<evidence type="ECO:0000256" key="1">
    <source>
        <dbReference type="SAM" id="MobiDB-lite"/>
    </source>
</evidence>
<proteinExistence type="predicted"/>
<feature type="compositionally biased region" description="Basic and acidic residues" evidence="1">
    <location>
        <begin position="162"/>
        <end position="172"/>
    </location>
</feature>
<evidence type="ECO:0008006" key="5">
    <source>
        <dbReference type="Google" id="ProtNLM"/>
    </source>
</evidence>
<keyword evidence="2" id="KW-0812">Transmembrane</keyword>
<dbReference type="Proteomes" id="UP000244005">
    <property type="component" value="Unassembled WGS sequence"/>
</dbReference>